<feature type="compositionally biased region" description="Basic and acidic residues" evidence="1">
    <location>
        <begin position="944"/>
        <end position="955"/>
    </location>
</feature>
<feature type="compositionally biased region" description="Basic residues" evidence="1">
    <location>
        <begin position="856"/>
        <end position="867"/>
    </location>
</feature>
<keyword evidence="3" id="KW-1185">Reference proteome</keyword>
<feature type="compositionally biased region" description="Basic and acidic residues" evidence="1">
    <location>
        <begin position="1383"/>
        <end position="1393"/>
    </location>
</feature>
<feature type="compositionally biased region" description="Polar residues" evidence="1">
    <location>
        <begin position="543"/>
        <end position="554"/>
    </location>
</feature>
<feature type="region of interest" description="Disordered" evidence="1">
    <location>
        <begin position="60"/>
        <end position="95"/>
    </location>
</feature>
<feature type="region of interest" description="Disordered" evidence="1">
    <location>
        <begin position="1321"/>
        <end position="1393"/>
    </location>
</feature>
<feature type="compositionally biased region" description="Polar residues" evidence="1">
    <location>
        <begin position="82"/>
        <end position="95"/>
    </location>
</feature>
<name>A0A9P3GCD4_9APHY</name>
<evidence type="ECO:0000313" key="2">
    <source>
        <dbReference type="EMBL" id="GJE92301.1"/>
    </source>
</evidence>
<protein>
    <submittedName>
        <fullName evidence="2">Uncharacterized protein</fullName>
    </submittedName>
</protein>
<feature type="region of interest" description="Disordered" evidence="1">
    <location>
        <begin position="135"/>
        <end position="290"/>
    </location>
</feature>
<feature type="region of interest" description="Disordered" evidence="1">
    <location>
        <begin position="542"/>
        <end position="584"/>
    </location>
</feature>
<dbReference type="OrthoDB" id="3143319at2759"/>
<dbReference type="EMBL" id="BPQB01000025">
    <property type="protein sequence ID" value="GJE92301.1"/>
    <property type="molecule type" value="Genomic_DNA"/>
</dbReference>
<feature type="region of interest" description="Disordered" evidence="1">
    <location>
        <begin position="1001"/>
        <end position="1024"/>
    </location>
</feature>
<feature type="compositionally biased region" description="Basic and acidic residues" evidence="1">
    <location>
        <begin position="1321"/>
        <end position="1349"/>
    </location>
</feature>
<feature type="region of interest" description="Disordered" evidence="1">
    <location>
        <begin position="305"/>
        <end position="456"/>
    </location>
</feature>
<feature type="compositionally biased region" description="Basic and acidic residues" evidence="1">
    <location>
        <begin position="890"/>
        <end position="904"/>
    </location>
</feature>
<feature type="region of interest" description="Disordered" evidence="1">
    <location>
        <begin position="468"/>
        <end position="496"/>
    </location>
</feature>
<proteinExistence type="predicted"/>
<reference evidence="2 3" key="1">
    <citation type="submission" date="2021-08" db="EMBL/GenBank/DDBJ databases">
        <title>Draft Genome Sequence of Phanerochaete sordida strain YK-624.</title>
        <authorList>
            <person name="Mori T."/>
            <person name="Dohra H."/>
            <person name="Suzuki T."/>
            <person name="Kawagishi H."/>
            <person name="Hirai H."/>
        </authorList>
    </citation>
    <scope>NUCLEOTIDE SEQUENCE [LARGE SCALE GENOMIC DNA]</scope>
    <source>
        <strain evidence="2 3">YK-624</strain>
    </source>
</reference>
<feature type="region of interest" description="Disordered" evidence="1">
    <location>
        <begin position="1081"/>
        <end position="1113"/>
    </location>
</feature>
<evidence type="ECO:0000256" key="1">
    <source>
        <dbReference type="SAM" id="MobiDB-lite"/>
    </source>
</evidence>
<accession>A0A9P3GCD4</accession>
<feature type="compositionally biased region" description="Polar residues" evidence="1">
    <location>
        <begin position="305"/>
        <end position="325"/>
    </location>
</feature>
<feature type="compositionally biased region" description="Polar residues" evidence="1">
    <location>
        <begin position="178"/>
        <end position="192"/>
    </location>
</feature>
<comment type="caution">
    <text evidence="2">The sequence shown here is derived from an EMBL/GenBank/DDBJ whole genome shotgun (WGS) entry which is preliminary data.</text>
</comment>
<dbReference type="Proteomes" id="UP000703269">
    <property type="component" value="Unassembled WGS sequence"/>
</dbReference>
<feature type="region of interest" description="Disordered" evidence="1">
    <location>
        <begin position="636"/>
        <end position="661"/>
    </location>
</feature>
<feature type="compositionally biased region" description="Polar residues" evidence="1">
    <location>
        <begin position="235"/>
        <end position="251"/>
    </location>
</feature>
<feature type="compositionally biased region" description="Polar residues" evidence="1">
    <location>
        <begin position="267"/>
        <end position="290"/>
    </location>
</feature>
<feature type="compositionally biased region" description="Low complexity" evidence="1">
    <location>
        <begin position="597"/>
        <end position="610"/>
    </location>
</feature>
<feature type="compositionally biased region" description="Basic residues" evidence="1">
    <location>
        <begin position="424"/>
        <end position="435"/>
    </location>
</feature>
<gene>
    <name evidence="2" type="ORF">PsYK624_084550</name>
</gene>
<evidence type="ECO:0000313" key="3">
    <source>
        <dbReference type="Proteomes" id="UP000703269"/>
    </source>
</evidence>
<feature type="region of interest" description="Disordered" evidence="1">
    <location>
        <begin position="705"/>
        <end position="955"/>
    </location>
</feature>
<feature type="region of interest" description="Disordered" evidence="1">
    <location>
        <begin position="596"/>
        <end position="618"/>
    </location>
</feature>
<feature type="compositionally biased region" description="Polar residues" evidence="1">
    <location>
        <begin position="725"/>
        <end position="748"/>
    </location>
</feature>
<sequence>MDVHVFAASPPTTHNARRQASLLVTDANDAHAWFDVALPALTAEHLLPGDLSGLDEFAHPAGRTRGGPGVSPAGNACHSPSRHSSSLDGAAQQVSDATTSLAMFDARPASPGRGLPDNDPSLVLTPAAISSNQIPCNCDTPPGNQLHMHNRPQSAGHRHGGTPHSQRRDSSRPSQSSANISKDASGAQTSDASLPPLPPNQQQLYAAQHGDHATQDSSRSSLEIPVPRSNPLPNPSFSFISQGQGHSSSPHDATKVVSDTSRLDWTGNRTSSSQLLPHPSQHSFSFNYNRDSPLTYSDQLHSFEQAQPQSASVGNMSRDISNTSRSYPSYPPMPPNQLQLQRNRDDANNSQGSLYSARGADAQRPDPGSSLRHSSVAEHPSSQDSLYGPDGIPAPGRTQPLRHGDQSQGSQDSLFGFAADNTRSTHRLSSHGIHAHRSDPAPEDGDETPPGLFSSSSHAVDLMLSRSPVHGQEAPGDGSPPGLSFHGEPTFDPEPRRSFAFDEARQDAAMDVDAAPHPLSRPSDERYAGLALLNRDEHAIGQHASQSHSTQYETAPQAPADDVTPVQSQAHLTPQDWSPPSVHWPQILGRSHYSNVLQSSPLPSQAPASQIPGSQQPNARPYLSLQALLALSQAQPGAGGSQLQERSASPAPSAYLPKEAQRGRVAAHDAWGDRYDAAYERAYGRVQADSQAALADQWAEYNADGGHPAYAPAGEADPGDDARSRWTSSTQRMLSQSSGSAPRPSQESLPARVEQVLGALAGVVQPSGQPYPQPDAPPYDSAPHAQHPSQSSLSQALYGHLPTPAQSHPPAGPVAGPSRVADGASAVQQVHGPLPPEQDGDAPAVLSEQPEEHVAPKPKPKAPRKPRAPPFSFTPCPPPRDAPEPDPESAAERGRGRGRPDGAADRALPASSAPATVPGAVPLVSLPSLRMPRRPSATIVPDSQEERERHEREVEGEVMHMWEQLKAQRRRRVEGDEGVGWAIPEPHEWPVPARSVTVASSIPQNVSSPEPGASIMGSLPTDPERLWDGQQIKEYHDSQQCTQEDWPPTQPSEPQVDVGMDIDGAEDIFTNPDPLYYAFPDDVDAMDPPLPDPTPRDGKSKKRDAPPVPRPLAPYDRVAAESFLCSPYGRCTWIVPVRGCLGFGCSPASLLVPPEPRFAVTPYPVMPPPGNMLPPEPHADESWMEAYGEERLRGAMRALPQLLASGPATTSSFQDAPGELVWTVDALGGLWELLLLFPRARRVGLLGVRFVPRGAAASQGSQEDEHAAQVREALRDVDHIRVELDARYAMTVRYLLHVWRYECTMPGEFVALRRIRERLTGSDGNKEPRKQQEADSGKGKGKGKGKEREVDDVEMGDDTRDGRGMKRKRTESRAAVGTPREGGAARETRLSREDVGDASIAGAATPLGEAVQPRTRETREERMRRMNHSSKWLFRGARLLLLDERGRPVLTC</sequence>
<feature type="compositionally biased region" description="Polar residues" evidence="1">
    <location>
        <begin position="565"/>
        <end position="578"/>
    </location>
</feature>
<organism evidence="2 3">
    <name type="scientific">Phanerochaete sordida</name>
    <dbReference type="NCBI Taxonomy" id="48140"/>
    <lineage>
        <taxon>Eukaryota</taxon>
        <taxon>Fungi</taxon>
        <taxon>Dikarya</taxon>
        <taxon>Basidiomycota</taxon>
        <taxon>Agaricomycotina</taxon>
        <taxon>Agaricomycetes</taxon>
        <taxon>Polyporales</taxon>
        <taxon>Phanerochaetaceae</taxon>
        <taxon>Phanerochaete</taxon>
    </lineage>
</organism>